<dbReference type="AlphaFoldDB" id="A0A6L5Z7T7"/>
<sequence>MRIGLAAALALAACAAETPADPGADYAQVIWKTGTPVAARAADLEACELAAIGAGAALPQDRITDAARTADPVQRRARLQACLRARGYAIAELRVCRAEDRAAGRLRRILATDALPPAATVRCYAPEIDGFIARQAWNPARPSYLKNTQRREQA</sequence>
<reference evidence="2 3" key="1">
    <citation type="submission" date="2019-10" db="EMBL/GenBank/DDBJ databases">
        <title>Cognatihalovulum marinum gen. nov. sp. nov., a new member of the family Rhodobacteraceae isolated from deep seawater of the Northwest Indian Ocean.</title>
        <authorList>
            <person name="Ruan C."/>
            <person name="Wang J."/>
            <person name="Zheng X."/>
            <person name="Song L."/>
            <person name="Zhu Y."/>
            <person name="Huang Y."/>
            <person name="Lu Z."/>
            <person name="Du W."/>
            <person name="Huang L."/>
            <person name="Dai X."/>
        </authorList>
    </citation>
    <scope>NUCLEOTIDE SEQUENCE [LARGE SCALE GENOMIC DNA]</scope>
    <source>
        <strain evidence="2 3">2CG4</strain>
    </source>
</reference>
<evidence type="ECO:0000313" key="3">
    <source>
        <dbReference type="Proteomes" id="UP000474957"/>
    </source>
</evidence>
<gene>
    <name evidence="2" type="ORF">GE300_21760</name>
</gene>
<keyword evidence="3" id="KW-1185">Reference proteome</keyword>
<evidence type="ECO:0008006" key="4">
    <source>
        <dbReference type="Google" id="ProtNLM"/>
    </source>
</evidence>
<accession>A0A6L5Z7T7</accession>
<protein>
    <recommendedName>
        <fullName evidence="4">Lipoprotein</fullName>
    </recommendedName>
</protein>
<feature type="signal peptide" evidence="1">
    <location>
        <begin position="1"/>
        <end position="20"/>
    </location>
</feature>
<dbReference type="EMBL" id="WIND01000050">
    <property type="protein sequence ID" value="MSU92164.1"/>
    <property type="molecule type" value="Genomic_DNA"/>
</dbReference>
<name>A0A6L5Z7T7_9RHOB</name>
<proteinExistence type="predicted"/>
<evidence type="ECO:0000313" key="2">
    <source>
        <dbReference type="EMBL" id="MSU92164.1"/>
    </source>
</evidence>
<dbReference type="Proteomes" id="UP000474957">
    <property type="component" value="Unassembled WGS sequence"/>
</dbReference>
<organism evidence="2 3">
    <name type="scientific">Halovulum marinum</name>
    <dbReference type="NCBI Taxonomy" id="2662447"/>
    <lineage>
        <taxon>Bacteria</taxon>
        <taxon>Pseudomonadati</taxon>
        <taxon>Pseudomonadota</taxon>
        <taxon>Alphaproteobacteria</taxon>
        <taxon>Rhodobacterales</taxon>
        <taxon>Paracoccaceae</taxon>
        <taxon>Halovulum</taxon>
    </lineage>
</organism>
<comment type="caution">
    <text evidence="2">The sequence shown here is derived from an EMBL/GenBank/DDBJ whole genome shotgun (WGS) entry which is preliminary data.</text>
</comment>
<keyword evidence="1" id="KW-0732">Signal</keyword>
<dbReference type="RefSeq" id="WP_154449676.1">
    <property type="nucleotide sequence ID" value="NZ_WIND01000050.1"/>
</dbReference>
<evidence type="ECO:0000256" key="1">
    <source>
        <dbReference type="SAM" id="SignalP"/>
    </source>
</evidence>
<feature type="chain" id="PRO_5027021601" description="Lipoprotein" evidence="1">
    <location>
        <begin position="21"/>
        <end position="154"/>
    </location>
</feature>